<gene>
    <name evidence="1" type="ORF">CGS46_13320</name>
</gene>
<proteinExistence type="predicted"/>
<dbReference type="EMBL" id="NMTQ01000037">
    <property type="protein sequence ID" value="PDX57495.1"/>
    <property type="molecule type" value="Genomic_DNA"/>
</dbReference>
<evidence type="ECO:0000313" key="2">
    <source>
        <dbReference type="Proteomes" id="UP000220752"/>
    </source>
</evidence>
<organism evidence="1 2">
    <name type="scientific">Faecalibacterium langellae</name>
    <dbReference type="NCBI Taxonomy" id="3435293"/>
    <lineage>
        <taxon>Bacteria</taxon>
        <taxon>Bacillati</taxon>
        <taxon>Bacillota</taxon>
        <taxon>Clostridia</taxon>
        <taxon>Eubacteriales</taxon>
        <taxon>Oscillospiraceae</taxon>
        <taxon>Faecalibacterium</taxon>
    </lineage>
</organism>
<accession>A0A2A6Z7Y4</accession>
<name>A0A2A6Z7Y4_9FIRM</name>
<protein>
    <submittedName>
        <fullName evidence="1">Uncharacterized protein</fullName>
    </submittedName>
</protein>
<dbReference type="Proteomes" id="UP000220752">
    <property type="component" value="Unassembled WGS sequence"/>
</dbReference>
<comment type="caution">
    <text evidence="1">The sequence shown here is derived from an EMBL/GenBank/DDBJ whole genome shotgun (WGS) entry which is preliminary data.</text>
</comment>
<evidence type="ECO:0000313" key="1">
    <source>
        <dbReference type="EMBL" id="PDX57495.1"/>
    </source>
</evidence>
<dbReference type="AlphaFoldDB" id="A0A2A6Z7Y4"/>
<sequence length="301" mass="34268">MTYYPINEDTAKRANDANSFRDYKPGSATAAYRAEVDKAAALVEKQKAKVDPMHHDKLDGLLDRYAHRLADYYNDYYRNEAACPSILVTGGANFPVAKKEKQNARRDTLAHEYADIQGLLRKIESVGMGGISADDPNAIEKLEEKLARLERTQQTMKDINAYYRKHGTLDGCTLASEEVIRKIKADMKSSWRFSDKPFESYTLSNQNAETRRLRGRIEELRKQKTEPPPAGWDFDGGEVVVSTSANRLQIIFYDKPDDDLRQELKQNGFRWAPSVGVWQRQLTKNALYAAKRIEALAPVEK</sequence>
<keyword evidence="2" id="KW-1185">Reference proteome</keyword>
<reference evidence="1 2" key="1">
    <citation type="journal article" date="2017" name="Front. Microbiol.">
        <title>New Insights into the Diversity of the Genus Faecalibacterium.</title>
        <authorList>
            <person name="Benevides L."/>
            <person name="Burman S."/>
            <person name="Martin R."/>
            <person name="Robert V."/>
            <person name="Thomas M."/>
            <person name="Miquel S."/>
            <person name="Chain F."/>
            <person name="Sokol H."/>
            <person name="Bermudez-Humaran L.G."/>
            <person name="Morrison M."/>
            <person name="Langella P."/>
            <person name="Azevedo V.A."/>
            <person name="Chatel J.M."/>
            <person name="Soares S."/>
        </authorList>
    </citation>
    <scope>NUCLEOTIDE SEQUENCE [LARGE SCALE GENOMIC DNA]</scope>
    <source>
        <strain evidence="2">CNCM I-4540</strain>
    </source>
</reference>